<comment type="caution">
    <text evidence="1">The sequence shown here is derived from an EMBL/GenBank/DDBJ whole genome shotgun (WGS) entry which is preliminary data.</text>
</comment>
<sequence length="124" mass="13690">MDGTKKRKLDEADILQLNATPFEESQFKDQQTSSITSVEELRSLLEPLSKTHLVNLLATVSIAEEIKSLARADPALRKLFVRGLAWTTTSETLCADMESAQNALKAPSKMIDVSSSFFMLNPST</sequence>
<name>A0AAV3Q3L2_LITER</name>
<reference evidence="1 2" key="1">
    <citation type="submission" date="2024-01" db="EMBL/GenBank/DDBJ databases">
        <title>The complete chloroplast genome sequence of Lithospermum erythrorhizon: insights into the phylogenetic relationship among Boraginaceae species and the maternal lineages of purple gromwells.</title>
        <authorList>
            <person name="Okada T."/>
            <person name="Watanabe K."/>
        </authorList>
    </citation>
    <scope>NUCLEOTIDE SEQUENCE [LARGE SCALE GENOMIC DNA]</scope>
</reference>
<gene>
    <name evidence="1" type="ORF">LIER_15210</name>
</gene>
<dbReference type="Proteomes" id="UP001454036">
    <property type="component" value="Unassembled WGS sequence"/>
</dbReference>
<evidence type="ECO:0000313" key="1">
    <source>
        <dbReference type="EMBL" id="GAA0158100.1"/>
    </source>
</evidence>
<accession>A0AAV3Q3L2</accession>
<dbReference type="EMBL" id="BAABME010003259">
    <property type="protein sequence ID" value="GAA0158100.1"/>
    <property type="molecule type" value="Genomic_DNA"/>
</dbReference>
<organism evidence="1 2">
    <name type="scientific">Lithospermum erythrorhizon</name>
    <name type="common">Purple gromwell</name>
    <name type="synonym">Lithospermum officinale var. erythrorhizon</name>
    <dbReference type="NCBI Taxonomy" id="34254"/>
    <lineage>
        <taxon>Eukaryota</taxon>
        <taxon>Viridiplantae</taxon>
        <taxon>Streptophyta</taxon>
        <taxon>Embryophyta</taxon>
        <taxon>Tracheophyta</taxon>
        <taxon>Spermatophyta</taxon>
        <taxon>Magnoliopsida</taxon>
        <taxon>eudicotyledons</taxon>
        <taxon>Gunneridae</taxon>
        <taxon>Pentapetalae</taxon>
        <taxon>asterids</taxon>
        <taxon>lamiids</taxon>
        <taxon>Boraginales</taxon>
        <taxon>Boraginaceae</taxon>
        <taxon>Boraginoideae</taxon>
        <taxon>Lithospermeae</taxon>
        <taxon>Lithospermum</taxon>
    </lineage>
</organism>
<evidence type="ECO:0000313" key="2">
    <source>
        <dbReference type="Proteomes" id="UP001454036"/>
    </source>
</evidence>
<keyword evidence="2" id="KW-1185">Reference proteome</keyword>
<protein>
    <submittedName>
        <fullName evidence="1">Uncharacterized protein</fullName>
    </submittedName>
</protein>
<proteinExistence type="predicted"/>
<dbReference type="AlphaFoldDB" id="A0AAV3Q3L2"/>